<dbReference type="AlphaFoldDB" id="A0A9Q9AZK5"/>
<dbReference type="InterPro" id="IPR004843">
    <property type="entry name" value="Calcineurin-like_PHP"/>
</dbReference>
<dbReference type="SUPFAM" id="SSF56300">
    <property type="entry name" value="Metallo-dependent phosphatases"/>
    <property type="match status" value="1"/>
</dbReference>
<dbReference type="GO" id="GO:0005737">
    <property type="term" value="C:cytoplasm"/>
    <property type="evidence" value="ECO:0007669"/>
    <property type="project" value="TreeGrafter"/>
</dbReference>
<evidence type="ECO:0000256" key="1">
    <source>
        <dbReference type="SAM" id="Phobius"/>
    </source>
</evidence>
<keyword evidence="1" id="KW-1133">Transmembrane helix</keyword>
<evidence type="ECO:0000313" key="4">
    <source>
        <dbReference type="Proteomes" id="UP001056384"/>
    </source>
</evidence>
<dbReference type="PANTHER" id="PTHR32440:SF11">
    <property type="entry name" value="METALLOPHOSPHOESTERASE DOMAIN-CONTAINING PROTEIN"/>
    <property type="match status" value="1"/>
</dbReference>
<accession>A0A9Q9AZK5</accession>
<dbReference type="CDD" id="cd07383">
    <property type="entry name" value="MPP_Dcr2"/>
    <property type="match status" value="1"/>
</dbReference>
<protein>
    <submittedName>
        <fullName evidence="3">Calcineurin-like phosphoesterase domain, ApaH type, metallo-dependent phosphatase</fullName>
    </submittedName>
</protein>
<dbReference type="GO" id="GO:0016788">
    <property type="term" value="F:hydrolase activity, acting on ester bonds"/>
    <property type="evidence" value="ECO:0007669"/>
    <property type="project" value="TreeGrafter"/>
</dbReference>
<sequence length="471" mass="52667">MATQHGKHKYRALRGDDESFEDDIEKRLPFCSWWALERHRVCKIIGIFAVFSIFTVLAWGVAVPYRNGTVYRRQPLRFTSDGTFQISVFADLHFGENAWNTWGPQQDINSLRIIGDILDAEKQDLVVLNGDLITGENTYLFNSSDYLDILVKPIVDRGLPFASTYGNHDSSFNLSREQILGRERRYHESWTNQMVFTPTSGVSNYYLEVFPSSGGPTPCLILWFFDSRGGHLYQQKSPNNTLIGQPNWVDQTVVDWFLTTNTQLVAKHNNKPIPSLAFVHIPTNASAALQTELGVDPHRHPGINDDYPLAPQAQGWCANGTEGCPYGGQDEPFMQAITSTPGLIALFSGHDHGDTWCYNWDGLVPGMNVKGEGTKLCFGQHSGYGGYGSWERGAREILVREEDLQREEGWRECGVETWIRLEGGGVVGRVELNATFGEDVYPATERTNSSCGSCDYSVVSGMPGTEKEEGK</sequence>
<evidence type="ECO:0000259" key="2">
    <source>
        <dbReference type="Pfam" id="PF00149"/>
    </source>
</evidence>
<dbReference type="Proteomes" id="UP001056384">
    <property type="component" value="Chromosome 10"/>
</dbReference>
<reference evidence="3" key="1">
    <citation type="submission" date="2022-06" db="EMBL/GenBank/DDBJ databases">
        <title>Complete genome sequences of two strains of the flax pathogen Septoria linicola.</title>
        <authorList>
            <person name="Lapalu N."/>
            <person name="Simon A."/>
            <person name="Demenou B."/>
            <person name="Paumier D."/>
            <person name="Guillot M.-P."/>
            <person name="Gout L."/>
            <person name="Valade R."/>
        </authorList>
    </citation>
    <scope>NUCLEOTIDE SEQUENCE</scope>
    <source>
        <strain evidence="3">SE15195</strain>
    </source>
</reference>
<dbReference type="Pfam" id="PF00149">
    <property type="entry name" value="Metallophos"/>
    <property type="match status" value="1"/>
</dbReference>
<name>A0A9Q9AZK5_9PEZI</name>
<dbReference type="InterPro" id="IPR029052">
    <property type="entry name" value="Metallo-depent_PP-like"/>
</dbReference>
<dbReference type="PANTHER" id="PTHR32440">
    <property type="entry name" value="PHOSPHATASE DCR2-RELATED-RELATED"/>
    <property type="match status" value="1"/>
</dbReference>
<evidence type="ECO:0000313" key="3">
    <source>
        <dbReference type="EMBL" id="USW57995.1"/>
    </source>
</evidence>
<feature type="domain" description="Calcineurin-like phosphoesterase" evidence="2">
    <location>
        <begin position="86"/>
        <end position="352"/>
    </location>
</feature>
<keyword evidence="4" id="KW-1185">Reference proteome</keyword>
<feature type="transmembrane region" description="Helical" evidence="1">
    <location>
        <begin position="44"/>
        <end position="65"/>
    </location>
</feature>
<gene>
    <name evidence="3" type="ORF">Slin15195_G113140</name>
</gene>
<dbReference type="Gene3D" id="3.60.21.10">
    <property type="match status" value="1"/>
</dbReference>
<keyword evidence="1" id="KW-0812">Transmembrane</keyword>
<organism evidence="3 4">
    <name type="scientific">Septoria linicola</name>
    <dbReference type="NCBI Taxonomy" id="215465"/>
    <lineage>
        <taxon>Eukaryota</taxon>
        <taxon>Fungi</taxon>
        <taxon>Dikarya</taxon>
        <taxon>Ascomycota</taxon>
        <taxon>Pezizomycotina</taxon>
        <taxon>Dothideomycetes</taxon>
        <taxon>Dothideomycetidae</taxon>
        <taxon>Mycosphaerellales</taxon>
        <taxon>Mycosphaerellaceae</taxon>
        <taxon>Septoria</taxon>
    </lineage>
</organism>
<dbReference type="EMBL" id="CP099427">
    <property type="protein sequence ID" value="USW57995.1"/>
    <property type="molecule type" value="Genomic_DNA"/>
</dbReference>
<proteinExistence type="predicted"/>
<keyword evidence="1" id="KW-0472">Membrane</keyword>